<dbReference type="Gene3D" id="1.25.40.10">
    <property type="entry name" value="Tetratricopeptide repeat domain"/>
    <property type="match status" value="1"/>
</dbReference>
<dbReference type="EMBL" id="FN650140">
    <property type="protein sequence ID" value="CBJ13612.1"/>
    <property type="molecule type" value="Genomic_DNA"/>
</dbReference>
<protein>
    <recommendedName>
        <fullName evidence="3">Methyltransferase domain-containing protein</fullName>
    </recommendedName>
</protein>
<proteinExistence type="predicted"/>
<dbReference type="InterPro" id="IPR029063">
    <property type="entry name" value="SAM-dependent_MTases_sf"/>
</dbReference>
<dbReference type="KEGG" id="llo:LLO_3159"/>
<sequence>MDNTSELKKLNDNYIKTESDQELVHFLEEGTSDIFSQAKAQWFLGDWHNLARLEEKIIVMHPERNRLALLVASALLQLGNQEKAMILVKLALNWGCSPKIVAQVLIAGVYNTLGRIAVLRQDEERIKKHFKAAVDINGNNNTNLVTHARAVREMTTLGLLSQATCLVNEEIENISSLKRHYERTMTLNLIQKEQQTIREALHHMQMSHSDSSDKLNFENLNIGTINKFVDECFNADDLYEKIDELLNTELQGNLDKFNFYCTLTRRFFSAGDKIMVMHYLNATQDNISEDPVIAKHQYSLLAKYCLEYGLKDMSIDFSMKAFSLDSNLSSSEANLLIKTYNELNHDRKKKQEHGHDLLLSYLYQHCSAPNINQDKKRVLVEIGSTREEVPGQGSTYKLANFCNTANVHFITVDMDPHNTKAAADLMKKINPSFQAINMKGEDFLKEYDGIIDFIFLDAYDFDHGGHSELRQRRYERFLGGRIDEQQCHKMHLECAQSLISKLQKGGIVCVDDTWQDTQGNWTAKGTLAVPFLLQNNFEIIEARNRALLMKHP</sequence>
<dbReference type="SUPFAM" id="SSF53335">
    <property type="entry name" value="S-adenosyl-L-methionine-dependent methyltransferases"/>
    <property type="match status" value="1"/>
</dbReference>
<evidence type="ECO:0000313" key="1">
    <source>
        <dbReference type="EMBL" id="CBJ13612.1"/>
    </source>
</evidence>
<dbReference type="OrthoDB" id="9801609at2"/>
<dbReference type="STRING" id="661367.LLO_3159"/>
<dbReference type="SUPFAM" id="SSF48452">
    <property type="entry name" value="TPR-like"/>
    <property type="match status" value="1"/>
</dbReference>
<dbReference type="InterPro" id="IPR011990">
    <property type="entry name" value="TPR-like_helical_dom_sf"/>
</dbReference>
<dbReference type="eggNOG" id="COG0500">
    <property type="taxonomic scope" value="Bacteria"/>
</dbReference>
<organism evidence="1 2">
    <name type="scientific">Legionella longbeachae serogroup 1 (strain NSW150)</name>
    <dbReference type="NCBI Taxonomy" id="661367"/>
    <lineage>
        <taxon>Bacteria</taxon>
        <taxon>Pseudomonadati</taxon>
        <taxon>Pseudomonadota</taxon>
        <taxon>Gammaproteobacteria</taxon>
        <taxon>Legionellales</taxon>
        <taxon>Legionellaceae</taxon>
        <taxon>Legionella</taxon>
    </lineage>
</organism>
<evidence type="ECO:0008006" key="3">
    <source>
        <dbReference type="Google" id="ProtNLM"/>
    </source>
</evidence>
<name>D3HMC3_LEGLN</name>
<dbReference type="AlphaFoldDB" id="D3HMC3"/>
<keyword evidence="2" id="KW-1185">Reference proteome</keyword>
<dbReference type="GeneID" id="40927343"/>
<accession>D3HMC3</accession>
<dbReference type="RefSeq" id="WP_003634466.1">
    <property type="nucleotide sequence ID" value="NC_013861.1"/>
</dbReference>
<dbReference type="Gene3D" id="3.40.50.150">
    <property type="entry name" value="Vaccinia Virus protein VP39"/>
    <property type="match status" value="1"/>
</dbReference>
<dbReference type="HOGENOM" id="CLU_530834_0_0_6"/>
<gene>
    <name evidence="1" type="ordered locus">LLO_3159</name>
</gene>
<reference evidence="1 2" key="1">
    <citation type="journal article" date="2010" name="PLoS Genet.">
        <title>Analysis of the Legionella longbeachae genome and transcriptome uncovers unique strategies to cause Legionnaires' disease.</title>
        <authorList>
            <person name="Cazalet C."/>
            <person name="Gomez-Valero L."/>
            <person name="Rusniok C."/>
            <person name="Lomma M."/>
            <person name="Dervins-Ravault D."/>
            <person name="Newton H."/>
            <person name="Sansom F."/>
            <person name="Jarraud S."/>
            <person name="Zidane N."/>
            <person name="Ma L."/>
            <person name="Bouchier C."/>
            <person name="Etienne J."/>
            <person name="Hartland E."/>
            <person name="Buchrieser C."/>
        </authorList>
    </citation>
    <scope>NUCLEOTIDE SEQUENCE [LARGE SCALE GENOMIC DNA]</scope>
    <source>
        <strain evidence="1 2">NSW150</strain>
    </source>
</reference>
<dbReference type="Proteomes" id="UP000001060">
    <property type="component" value="Chromosome"/>
</dbReference>
<evidence type="ECO:0000313" key="2">
    <source>
        <dbReference type="Proteomes" id="UP000001060"/>
    </source>
</evidence>